<dbReference type="InterPro" id="IPR011042">
    <property type="entry name" value="6-blade_b-propeller_TolB-like"/>
</dbReference>
<feature type="domain" description="RING-type" evidence="10">
    <location>
        <begin position="240"/>
        <end position="280"/>
    </location>
</feature>
<dbReference type="OrthoDB" id="6265224at2759"/>
<dbReference type="AlphaFoldDB" id="A0A8K0F133"/>
<feature type="repeat" description="NHL" evidence="9">
    <location>
        <begin position="621"/>
        <end position="668"/>
    </location>
</feature>
<evidence type="ECO:0000313" key="12">
    <source>
        <dbReference type="EMBL" id="CAH1274195.1"/>
    </source>
</evidence>
<dbReference type="InterPro" id="IPR036691">
    <property type="entry name" value="Endo/exonu/phosph_ase_sf"/>
</dbReference>
<evidence type="ECO:0000256" key="4">
    <source>
        <dbReference type="ARBA" id="ARBA00022723"/>
    </source>
</evidence>
<dbReference type="SMART" id="SM00184">
    <property type="entry name" value="RING"/>
    <property type="match status" value="1"/>
</dbReference>
<dbReference type="InterPro" id="IPR000315">
    <property type="entry name" value="Znf_B-box"/>
</dbReference>
<keyword evidence="13" id="KW-1185">Reference proteome</keyword>
<dbReference type="GO" id="GO:0006308">
    <property type="term" value="P:DNA catabolic process"/>
    <property type="evidence" value="ECO:0007669"/>
    <property type="project" value="InterPro"/>
</dbReference>
<proteinExistence type="inferred from homology"/>
<feature type="repeat" description="NHL" evidence="9">
    <location>
        <begin position="763"/>
        <end position="806"/>
    </location>
</feature>
<dbReference type="SUPFAM" id="SSF57850">
    <property type="entry name" value="RING/U-box"/>
    <property type="match status" value="1"/>
</dbReference>
<reference evidence="12" key="1">
    <citation type="submission" date="2022-01" db="EMBL/GenBank/DDBJ databases">
        <authorList>
            <person name="Braso-Vives M."/>
        </authorList>
    </citation>
    <scope>NUCLEOTIDE SEQUENCE</scope>
</reference>
<dbReference type="InterPro" id="IPR018957">
    <property type="entry name" value="Znf_C3HC4_RING-type"/>
</dbReference>
<dbReference type="PANTHER" id="PTHR25462:SF229">
    <property type="entry name" value="TRANSCRIPTION INTERMEDIARY FACTOR 1-BETA"/>
    <property type="match status" value="1"/>
</dbReference>
<dbReference type="GO" id="GO:0008270">
    <property type="term" value="F:zinc ion binding"/>
    <property type="evidence" value="ECO:0007669"/>
    <property type="project" value="UniProtKB-KW"/>
</dbReference>
<dbReference type="Pfam" id="PF00643">
    <property type="entry name" value="zf-B_box"/>
    <property type="match status" value="2"/>
</dbReference>
<evidence type="ECO:0000313" key="13">
    <source>
        <dbReference type="Proteomes" id="UP000838412"/>
    </source>
</evidence>
<keyword evidence="7" id="KW-0862">Zinc</keyword>
<keyword evidence="4" id="KW-0479">Metal-binding</keyword>
<feature type="repeat" description="NHL" evidence="9">
    <location>
        <begin position="718"/>
        <end position="759"/>
    </location>
</feature>
<evidence type="ECO:0000256" key="9">
    <source>
        <dbReference type="PROSITE-ProRule" id="PRU00504"/>
    </source>
</evidence>
<evidence type="ECO:0000256" key="3">
    <source>
        <dbReference type="ARBA" id="ARBA00012483"/>
    </source>
</evidence>
<dbReference type="PRINTS" id="PR00130">
    <property type="entry name" value="DNASEI"/>
</dbReference>
<dbReference type="Gene3D" id="3.30.40.10">
    <property type="entry name" value="Zinc/RING finger domain, C3HC4 (zinc finger)"/>
    <property type="match status" value="1"/>
</dbReference>
<dbReference type="SMART" id="SM00336">
    <property type="entry name" value="BBOX"/>
    <property type="match status" value="2"/>
</dbReference>
<dbReference type="GO" id="GO:0004536">
    <property type="term" value="F:DNA nuclease activity"/>
    <property type="evidence" value="ECO:0007669"/>
    <property type="project" value="InterPro"/>
</dbReference>
<dbReference type="SUPFAM" id="SSF57845">
    <property type="entry name" value="B-box zinc-binding domain"/>
    <property type="match status" value="1"/>
</dbReference>
<dbReference type="InterPro" id="IPR016202">
    <property type="entry name" value="DNase_I"/>
</dbReference>
<dbReference type="EC" id="2.3.2.27" evidence="3"/>
<evidence type="ECO:0000256" key="8">
    <source>
        <dbReference type="PROSITE-ProRule" id="PRU00024"/>
    </source>
</evidence>
<dbReference type="Gene3D" id="2.120.10.30">
    <property type="entry name" value="TolB, C-terminal domain"/>
    <property type="match status" value="2"/>
</dbReference>
<dbReference type="Pfam" id="PF00097">
    <property type="entry name" value="zf-C3HC4"/>
    <property type="match status" value="1"/>
</dbReference>
<evidence type="ECO:0000259" key="10">
    <source>
        <dbReference type="PROSITE" id="PS50089"/>
    </source>
</evidence>
<name>A0A8K0F133_BRALA</name>
<evidence type="ECO:0000256" key="7">
    <source>
        <dbReference type="ARBA" id="ARBA00022833"/>
    </source>
</evidence>
<dbReference type="Gene3D" id="3.30.160.60">
    <property type="entry name" value="Classic Zinc Finger"/>
    <property type="match status" value="1"/>
</dbReference>
<dbReference type="GO" id="GO:0061630">
    <property type="term" value="F:ubiquitin protein ligase activity"/>
    <property type="evidence" value="ECO:0007669"/>
    <property type="project" value="UniProtKB-EC"/>
</dbReference>
<dbReference type="InterPro" id="IPR017907">
    <property type="entry name" value="Znf_RING_CS"/>
</dbReference>
<dbReference type="PANTHER" id="PTHR25462">
    <property type="entry name" value="BONUS, ISOFORM C-RELATED"/>
    <property type="match status" value="1"/>
</dbReference>
<accession>A0A8K0F133</accession>
<sequence length="964" mass="108029">MFPRQGLPSVPEDPENKMTNRVALSVAVFLASVVIIGAIRGLPACRSTEECVQGMRCKYHSTCAFSFCMDTNWCEYDYECSGCMRCMCNQCVQPTPCRSDRDCDRPDQCVFHMEGGYYCDRLKDFNAIDTQPVKPHEQPVGPAPVVRSAVSWREQMFRPPPCLSTDDCPAGQKCVYHSDYKFSFCRGPLYCQLDGDCGRGRLCLYHDCRKPPPCYGDNYCTPPLRCLYHQDAGYYCDVSICLEDFRQPKVLPCLHTFCQPCLERLLATEPVGKLSCPTCRQDVPLLENGVRGLKSNFLVGKLHDILQQQPKEKGKTSETHENGVPCTACDRGNPAEFYCMECTDYLCQRCNETHRRLKVSKSHKVVTIQDLQSGQFVADLRARETSKCESHNELNKFYCDTCHRVICLHCVVTAHKDHQFVEIEKAAERERAKIKVKLSTVKSTADLHERWIEELQSVKEDWPLQVQRTEEQIEKQAKAIKKAVRKVKSEKISQLRAMNAAREKQMEAAMEAAEMDLASAKSCVQFTDNVLEYGSPAEVMSVVGELTARMEQTANKNVAERAELTNGLIYLTFDSPTRELEQDISKLIGGIKQTSVSMRSTLSSVHCTKVTLSCSDSPKLLKTVGKQGSGDGQFNYPTSLAFTADGDIVVTDHYNSRDEHRIHVLDKQGRESHVIQVTGAAGKGLPSLGLAVDGLGRIIVTIGYQVFVLSPSGDVILKFGDKGQGQHQLSSHLRVTVNSSNRIIISDSNNHNLKIFDHTGHHLFTCGSRGSGPGQLYRPYCVITDSEDNIIVADFINHRISLFSRDGTFIRHVLTREEHGLNYPMGLTLTHDGRLAVCDNHSIKIFKIPTMILSVAFLALSVSFCTIPSVEALKIGAFNIQIFGTNKMSNPEVADMITRICLRYDILLIQEIRDSQGTAILDLLDRVNRASSANYDMVISDRLGRTTNKEQYAFFYRLGVFSLS</sequence>
<gene>
    <name evidence="12" type="primary">TRIM2</name>
    <name evidence="12" type="ORF">BLAG_LOCUS25303</name>
</gene>
<dbReference type="PROSITE" id="PS50089">
    <property type="entry name" value="ZF_RING_2"/>
    <property type="match status" value="1"/>
</dbReference>
<dbReference type="InterPro" id="IPR047153">
    <property type="entry name" value="TRIM45/56/19-like"/>
</dbReference>
<comment type="similarity">
    <text evidence="2">Belongs to the TRIM/RBCC family.</text>
</comment>
<evidence type="ECO:0000256" key="1">
    <source>
        <dbReference type="ARBA" id="ARBA00000900"/>
    </source>
</evidence>
<dbReference type="GO" id="GO:0006513">
    <property type="term" value="P:protein monoubiquitination"/>
    <property type="evidence" value="ECO:0007669"/>
    <property type="project" value="TreeGrafter"/>
</dbReference>
<dbReference type="Proteomes" id="UP000838412">
    <property type="component" value="Chromosome 9"/>
</dbReference>
<comment type="catalytic activity">
    <reaction evidence="1">
        <text>S-ubiquitinyl-[E2 ubiquitin-conjugating enzyme]-L-cysteine + [acceptor protein]-L-lysine = [E2 ubiquitin-conjugating enzyme]-L-cysteine + N(6)-ubiquitinyl-[acceptor protein]-L-lysine.</text>
        <dbReference type="EC" id="2.3.2.27"/>
    </reaction>
</comment>
<dbReference type="SUPFAM" id="SSF101898">
    <property type="entry name" value="NHL repeat"/>
    <property type="match status" value="1"/>
</dbReference>
<dbReference type="Pfam" id="PF17170">
    <property type="entry name" value="DUF5128"/>
    <property type="match status" value="1"/>
</dbReference>
<dbReference type="PROSITE" id="PS51125">
    <property type="entry name" value="NHL"/>
    <property type="match status" value="3"/>
</dbReference>
<dbReference type="EMBL" id="OV696694">
    <property type="protein sequence ID" value="CAH1274195.1"/>
    <property type="molecule type" value="Genomic_DNA"/>
</dbReference>
<evidence type="ECO:0000259" key="11">
    <source>
        <dbReference type="PROSITE" id="PS50119"/>
    </source>
</evidence>
<keyword evidence="6 8" id="KW-0863">Zinc-finger</keyword>
<protein>
    <recommendedName>
        <fullName evidence="3">RING-type E3 ubiquitin transferase</fullName>
        <ecNumber evidence="3">2.3.2.27</ecNumber>
    </recommendedName>
</protein>
<dbReference type="Pfam" id="PF01436">
    <property type="entry name" value="NHL"/>
    <property type="match status" value="1"/>
</dbReference>
<dbReference type="PROSITE" id="PS50119">
    <property type="entry name" value="ZF_BBOX"/>
    <property type="match status" value="2"/>
</dbReference>
<evidence type="ECO:0000256" key="2">
    <source>
        <dbReference type="ARBA" id="ARBA00008518"/>
    </source>
</evidence>
<dbReference type="Gene3D" id="3.60.10.10">
    <property type="entry name" value="Endonuclease/exonuclease/phosphatase"/>
    <property type="match status" value="1"/>
</dbReference>
<dbReference type="InterPro" id="IPR001841">
    <property type="entry name" value="Znf_RING"/>
</dbReference>
<dbReference type="PROSITE" id="PS00518">
    <property type="entry name" value="ZF_RING_1"/>
    <property type="match status" value="1"/>
</dbReference>
<dbReference type="SUPFAM" id="SSF56219">
    <property type="entry name" value="DNase I-like"/>
    <property type="match status" value="1"/>
</dbReference>
<feature type="domain" description="B box-type" evidence="11">
    <location>
        <begin position="383"/>
        <end position="423"/>
    </location>
</feature>
<dbReference type="InterPro" id="IPR001258">
    <property type="entry name" value="NHL_repeat"/>
</dbReference>
<evidence type="ECO:0000256" key="6">
    <source>
        <dbReference type="ARBA" id="ARBA00022771"/>
    </source>
</evidence>
<organism evidence="12 13">
    <name type="scientific">Branchiostoma lanceolatum</name>
    <name type="common">Common lancelet</name>
    <name type="synonym">Amphioxus lanceolatum</name>
    <dbReference type="NCBI Taxonomy" id="7740"/>
    <lineage>
        <taxon>Eukaryota</taxon>
        <taxon>Metazoa</taxon>
        <taxon>Chordata</taxon>
        <taxon>Cephalochordata</taxon>
        <taxon>Leptocardii</taxon>
        <taxon>Amphioxiformes</taxon>
        <taxon>Branchiostomatidae</taxon>
        <taxon>Branchiostoma</taxon>
    </lineage>
</organism>
<dbReference type="InterPro" id="IPR013083">
    <property type="entry name" value="Znf_RING/FYVE/PHD"/>
</dbReference>
<keyword evidence="5" id="KW-0677">Repeat</keyword>
<evidence type="ECO:0000256" key="5">
    <source>
        <dbReference type="ARBA" id="ARBA00022737"/>
    </source>
</evidence>
<feature type="domain" description="B box-type" evidence="11">
    <location>
        <begin position="321"/>
        <end position="368"/>
    </location>
</feature>
<dbReference type="SMART" id="SM00476">
    <property type="entry name" value="DNaseIc"/>
    <property type="match status" value="1"/>
</dbReference>